<evidence type="ECO:0000313" key="2">
    <source>
        <dbReference type="Proteomes" id="UP001204376"/>
    </source>
</evidence>
<name>A0ABT1T5L0_9SPHI</name>
<dbReference type="RefSeq" id="WP_256540045.1">
    <property type="nucleotide sequence ID" value="NZ_JANHOH010000005.1"/>
</dbReference>
<dbReference type="EMBL" id="JANHOH010000005">
    <property type="protein sequence ID" value="MCQ6959854.1"/>
    <property type="molecule type" value="Genomic_DNA"/>
</dbReference>
<accession>A0ABT1T5L0</accession>
<proteinExistence type="predicted"/>
<protein>
    <submittedName>
        <fullName evidence="1">Uncharacterized protein</fullName>
    </submittedName>
</protein>
<reference evidence="1 2" key="1">
    <citation type="submission" date="2022-07" db="EMBL/GenBank/DDBJ databases">
        <title>Mucilaginibacter sp. JC4.</title>
        <authorList>
            <person name="Le V."/>
            <person name="Ko S.-R."/>
            <person name="Ahn C.-Y."/>
            <person name="Oh H.-M."/>
        </authorList>
    </citation>
    <scope>NUCLEOTIDE SEQUENCE [LARGE SCALE GENOMIC DNA]</scope>
    <source>
        <strain evidence="1 2">JC4</strain>
    </source>
</reference>
<gene>
    <name evidence="1" type="ORF">NPE20_17890</name>
</gene>
<organism evidence="1 2">
    <name type="scientific">Mucilaginibacter aquariorum</name>
    <dbReference type="NCBI Taxonomy" id="2967225"/>
    <lineage>
        <taxon>Bacteria</taxon>
        <taxon>Pseudomonadati</taxon>
        <taxon>Bacteroidota</taxon>
        <taxon>Sphingobacteriia</taxon>
        <taxon>Sphingobacteriales</taxon>
        <taxon>Sphingobacteriaceae</taxon>
        <taxon>Mucilaginibacter</taxon>
    </lineage>
</organism>
<keyword evidence="2" id="KW-1185">Reference proteome</keyword>
<evidence type="ECO:0000313" key="1">
    <source>
        <dbReference type="EMBL" id="MCQ6959854.1"/>
    </source>
</evidence>
<sequence length="138" mass="16159">MLVHPYKSVGNLSFTNDRNKVRALLNEEFETGIKEFGSYKDYYDYFKNSALFVYYDKNDRINAFEFFEPKPIFNEIDLLSEPFQKLVETFKELDTDLIVEYNGFTSNKFGIGISTNDDPETDAAMPDSVIIFRQGYYD</sequence>
<comment type="caution">
    <text evidence="1">The sequence shown here is derived from an EMBL/GenBank/DDBJ whole genome shotgun (WGS) entry which is preliminary data.</text>
</comment>
<dbReference type="Proteomes" id="UP001204376">
    <property type="component" value="Unassembled WGS sequence"/>
</dbReference>